<dbReference type="GO" id="GO:0000155">
    <property type="term" value="F:phosphorelay sensor kinase activity"/>
    <property type="evidence" value="ECO:0007669"/>
    <property type="project" value="InterPro"/>
</dbReference>
<keyword evidence="3 6" id="KW-0597">Phosphoprotein</keyword>
<comment type="caution">
    <text evidence="11">The sequence shown here is derived from an EMBL/GenBank/DDBJ whole genome shotgun (WGS) entry which is preliminary data.</text>
</comment>
<dbReference type="Gene3D" id="3.40.50.2300">
    <property type="match status" value="1"/>
</dbReference>
<feature type="domain" description="Histidine kinase" evidence="7">
    <location>
        <begin position="812"/>
        <end position="1001"/>
    </location>
</feature>
<dbReference type="CDD" id="cd00082">
    <property type="entry name" value="HisKA"/>
    <property type="match status" value="1"/>
</dbReference>
<dbReference type="PROSITE" id="PS50110">
    <property type="entry name" value="RESPONSE_REGULATORY"/>
    <property type="match status" value="1"/>
</dbReference>
<dbReference type="RefSeq" id="WP_310896639.1">
    <property type="nucleotide sequence ID" value="NZ_JAMQOM010000004.1"/>
</dbReference>
<dbReference type="Pfam" id="PF13185">
    <property type="entry name" value="GAF_2"/>
    <property type="match status" value="1"/>
</dbReference>
<gene>
    <name evidence="11" type="ORF">NDI54_11700</name>
</gene>
<dbReference type="SUPFAM" id="SSF47384">
    <property type="entry name" value="Homodimeric domain of signal transducing histidine kinase"/>
    <property type="match status" value="1"/>
</dbReference>
<feature type="domain" description="PAS" evidence="9">
    <location>
        <begin position="137"/>
        <end position="206"/>
    </location>
</feature>
<evidence type="ECO:0000256" key="4">
    <source>
        <dbReference type="ARBA" id="ARBA00022679"/>
    </source>
</evidence>
<dbReference type="Pfam" id="PF00072">
    <property type="entry name" value="Response_reg"/>
    <property type="match status" value="1"/>
</dbReference>
<dbReference type="Gene3D" id="1.10.287.130">
    <property type="match status" value="1"/>
</dbReference>
<evidence type="ECO:0000256" key="3">
    <source>
        <dbReference type="ARBA" id="ARBA00022553"/>
    </source>
</evidence>
<dbReference type="InterPro" id="IPR003661">
    <property type="entry name" value="HisK_dim/P_dom"/>
</dbReference>
<dbReference type="InterPro" id="IPR001610">
    <property type="entry name" value="PAC"/>
</dbReference>
<dbReference type="Pfam" id="PF02518">
    <property type="entry name" value="HATPase_c"/>
    <property type="match status" value="1"/>
</dbReference>
<evidence type="ECO:0000256" key="1">
    <source>
        <dbReference type="ARBA" id="ARBA00000085"/>
    </source>
</evidence>
<evidence type="ECO:0000313" key="11">
    <source>
        <dbReference type="EMBL" id="MDS0222011.1"/>
    </source>
</evidence>
<name>A0AAE4EXI6_9EURY</name>
<dbReference type="InterPro" id="IPR003018">
    <property type="entry name" value="GAF"/>
</dbReference>
<evidence type="ECO:0000259" key="8">
    <source>
        <dbReference type="PROSITE" id="PS50110"/>
    </source>
</evidence>
<feature type="modified residue" description="4-aspartylphosphate" evidence="6">
    <location>
        <position position="57"/>
    </location>
</feature>
<dbReference type="InterPro" id="IPR036890">
    <property type="entry name" value="HATPase_C_sf"/>
</dbReference>
<dbReference type="InterPro" id="IPR000700">
    <property type="entry name" value="PAS-assoc_C"/>
</dbReference>
<dbReference type="SMART" id="SM00448">
    <property type="entry name" value="REC"/>
    <property type="match status" value="1"/>
</dbReference>
<evidence type="ECO:0000256" key="2">
    <source>
        <dbReference type="ARBA" id="ARBA00012438"/>
    </source>
</evidence>
<dbReference type="SUPFAM" id="SSF52172">
    <property type="entry name" value="CheY-like"/>
    <property type="match status" value="1"/>
</dbReference>
<dbReference type="Proteomes" id="UP001253439">
    <property type="component" value="Unassembled WGS sequence"/>
</dbReference>
<dbReference type="PANTHER" id="PTHR43304:SF1">
    <property type="entry name" value="PAC DOMAIN-CONTAINING PROTEIN"/>
    <property type="match status" value="1"/>
</dbReference>
<dbReference type="CDD" id="cd00156">
    <property type="entry name" value="REC"/>
    <property type="match status" value="1"/>
</dbReference>
<dbReference type="Pfam" id="PF08448">
    <property type="entry name" value="PAS_4"/>
    <property type="match status" value="3"/>
</dbReference>
<dbReference type="InterPro" id="IPR035965">
    <property type="entry name" value="PAS-like_dom_sf"/>
</dbReference>
<comment type="catalytic activity">
    <reaction evidence="1">
        <text>ATP + protein L-histidine = ADP + protein N-phospho-L-histidine.</text>
        <dbReference type="EC" id="2.7.13.3"/>
    </reaction>
</comment>
<dbReference type="InterPro" id="IPR029016">
    <property type="entry name" value="GAF-like_dom_sf"/>
</dbReference>
<accession>A0AAE4EXI6</accession>
<dbReference type="SMART" id="SM00387">
    <property type="entry name" value="HATPase_c"/>
    <property type="match status" value="1"/>
</dbReference>
<dbReference type="InterPro" id="IPR004358">
    <property type="entry name" value="Sig_transdc_His_kin-like_C"/>
</dbReference>
<dbReference type="SMART" id="SM00086">
    <property type="entry name" value="PAC"/>
    <property type="match status" value="4"/>
</dbReference>
<dbReference type="CDD" id="cd00130">
    <property type="entry name" value="PAS"/>
    <property type="match status" value="3"/>
</dbReference>
<dbReference type="InterPro" id="IPR011006">
    <property type="entry name" value="CheY-like_superfamily"/>
</dbReference>
<dbReference type="InterPro" id="IPR052162">
    <property type="entry name" value="Sensor_kinase/Photoreceptor"/>
</dbReference>
<evidence type="ECO:0000259" key="7">
    <source>
        <dbReference type="PROSITE" id="PS50109"/>
    </source>
</evidence>
<dbReference type="EMBL" id="JAMQOM010000004">
    <property type="protein sequence ID" value="MDS0222011.1"/>
    <property type="molecule type" value="Genomic_DNA"/>
</dbReference>
<dbReference type="SMART" id="SM00065">
    <property type="entry name" value="GAF"/>
    <property type="match status" value="1"/>
</dbReference>
<dbReference type="AlphaFoldDB" id="A0AAE4EXI6"/>
<evidence type="ECO:0000256" key="5">
    <source>
        <dbReference type="ARBA" id="ARBA00022777"/>
    </source>
</evidence>
<feature type="domain" description="PAC" evidence="10">
    <location>
        <begin position="492"/>
        <end position="545"/>
    </location>
</feature>
<dbReference type="PROSITE" id="PS50112">
    <property type="entry name" value="PAS"/>
    <property type="match status" value="3"/>
</dbReference>
<dbReference type="EC" id="2.7.13.3" evidence="2"/>
<proteinExistence type="predicted"/>
<dbReference type="Gene3D" id="3.30.450.40">
    <property type="match status" value="1"/>
</dbReference>
<organism evidence="11 12">
    <name type="scientific">Haloarcula terrestris</name>
    <dbReference type="NCBI Taxonomy" id="2950533"/>
    <lineage>
        <taxon>Archaea</taxon>
        <taxon>Methanobacteriati</taxon>
        <taxon>Methanobacteriota</taxon>
        <taxon>Stenosarchaea group</taxon>
        <taxon>Halobacteria</taxon>
        <taxon>Halobacteriales</taxon>
        <taxon>Haloarculaceae</taxon>
        <taxon>Haloarcula</taxon>
    </lineage>
</organism>
<dbReference type="InterPro" id="IPR013656">
    <property type="entry name" value="PAS_4"/>
</dbReference>
<dbReference type="PROSITE" id="PS50113">
    <property type="entry name" value="PAC"/>
    <property type="match status" value="2"/>
</dbReference>
<dbReference type="CDD" id="cd00075">
    <property type="entry name" value="HATPase"/>
    <property type="match status" value="1"/>
</dbReference>
<keyword evidence="4" id="KW-0808">Transferase</keyword>
<dbReference type="Gene3D" id="3.30.450.20">
    <property type="entry name" value="PAS domain"/>
    <property type="match status" value="4"/>
</dbReference>
<feature type="domain" description="PAC" evidence="10">
    <location>
        <begin position="618"/>
        <end position="671"/>
    </location>
</feature>
<dbReference type="InterPro" id="IPR003594">
    <property type="entry name" value="HATPase_dom"/>
</dbReference>
<dbReference type="InterPro" id="IPR000014">
    <property type="entry name" value="PAS"/>
</dbReference>
<dbReference type="SUPFAM" id="SSF55785">
    <property type="entry name" value="PYP-like sensor domain (PAS domain)"/>
    <property type="match status" value="4"/>
</dbReference>
<dbReference type="SUPFAM" id="SSF55781">
    <property type="entry name" value="GAF domain-like"/>
    <property type="match status" value="1"/>
</dbReference>
<dbReference type="InterPro" id="IPR013655">
    <property type="entry name" value="PAS_fold_3"/>
</dbReference>
<dbReference type="SMART" id="SM00388">
    <property type="entry name" value="HisKA"/>
    <property type="match status" value="1"/>
</dbReference>
<feature type="domain" description="Response regulatory" evidence="8">
    <location>
        <begin position="6"/>
        <end position="122"/>
    </location>
</feature>
<dbReference type="Gene3D" id="3.30.565.10">
    <property type="entry name" value="Histidine kinase-like ATPase, C-terminal domain"/>
    <property type="match status" value="1"/>
</dbReference>
<dbReference type="SUPFAM" id="SSF55874">
    <property type="entry name" value="ATPase domain of HSP90 chaperone/DNA topoisomerase II/histidine kinase"/>
    <property type="match status" value="1"/>
</dbReference>
<feature type="domain" description="PAS" evidence="9">
    <location>
        <begin position="409"/>
        <end position="488"/>
    </location>
</feature>
<reference evidence="11 12" key="1">
    <citation type="submission" date="2022-06" db="EMBL/GenBank/DDBJ databases">
        <title>Haloarcula sp. a new haloarchaeum isolate from saline soil.</title>
        <authorList>
            <person name="Strakova D."/>
            <person name="Galisteo C."/>
            <person name="Sanchez-Porro C."/>
            <person name="Ventosa A."/>
        </authorList>
    </citation>
    <scope>NUCLEOTIDE SEQUENCE [LARGE SCALE GENOMIC DNA]</scope>
    <source>
        <strain evidence="11 12">S1AR25-5A</strain>
    </source>
</reference>
<evidence type="ECO:0000313" key="12">
    <source>
        <dbReference type="Proteomes" id="UP001253439"/>
    </source>
</evidence>
<keyword evidence="5" id="KW-0418">Kinase</keyword>
<dbReference type="InterPro" id="IPR005467">
    <property type="entry name" value="His_kinase_dom"/>
</dbReference>
<keyword evidence="12" id="KW-1185">Reference proteome</keyword>
<evidence type="ECO:0000259" key="10">
    <source>
        <dbReference type="PROSITE" id="PS50113"/>
    </source>
</evidence>
<dbReference type="Pfam" id="PF08447">
    <property type="entry name" value="PAS_3"/>
    <property type="match status" value="1"/>
</dbReference>
<dbReference type="PANTHER" id="PTHR43304">
    <property type="entry name" value="PHYTOCHROME-LIKE PROTEIN CPH1"/>
    <property type="match status" value="1"/>
</dbReference>
<dbReference type="Pfam" id="PF00512">
    <property type="entry name" value="HisKA"/>
    <property type="match status" value="1"/>
</dbReference>
<evidence type="ECO:0000256" key="6">
    <source>
        <dbReference type="PROSITE-ProRule" id="PRU00169"/>
    </source>
</evidence>
<dbReference type="PRINTS" id="PR00344">
    <property type="entry name" value="BCTRLSENSOR"/>
</dbReference>
<dbReference type="InterPro" id="IPR001789">
    <property type="entry name" value="Sig_transdc_resp-reg_receiver"/>
</dbReference>
<dbReference type="SMART" id="SM00091">
    <property type="entry name" value="PAS"/>
    <property type="match status" value="4"/>
</dbReference>
<feature type="domain" description="PAS" evidence="9">
    <location>
        <begin position="546"/>
        <end position="589"/>
    </location>
</feature>
<dbReference type="NCBIfam" id="TIGR00229">
    <property type="entry name" value="sensory_box"/>
    <property type="match status" value="4"/>
</dbReference>
<sequence>MADAVRVLHVEDDPEFASLTAAFLSRIDDRFDVITAPSADEGLTRLGEEPVDCVVSDFDMPGQNGIEFLESVRTIDEDIPFIVFTGKGSEEVASEAISAGVTDYLQKQQGTDQFTLLANRITNAVEQYRSRRALEASRERLSLFIDKSPLGVLEWDESFEIVQVNETGEEILRRSEADLVGKRFDTLVPDSERPAVEETITALQDDSGGYNAVLDIETGDGDRIVCEWHNRLIREAGETVAIFSQFQEITARRKRQERIEALHDTTRKLMHAESREGVAELVVDTVRDLLALPLSAVFLFDESANCLRPVAVTDRAQAVLGEHPTFREGDSLAWTVSESGEPRVFDDVSTHPDRYNPDTDIRSEILMPLGDYGVLIAASTEIAAFEDASVSLLRTLAANAEEALSRLDRQRELRTLTERHELALASAELGVWDWNIRTDAVTFDERWADMLGYSLAELDPSVDTWDELIHPEDRERTYEALNAHLDGETEIYECDHRLKTATGEYRWIRDIGKVFERDENGDPVRAVGIHRDVTDQKERKQELEDTSRKLQAILDTAPTYILMKDIDSRFLFANNAARDMLGLDADESIVGLTDYDLFPDQIAEQTYADDQQALETKETVEVEEVIPVDGTERTHLTRKTPILDDEGEPYALCVVATDITEQKRRERELARLTDEYEAVFENTNDAIALVDVVGATEDPTFRYVRTNQAYERRTELATESVAGQTPTEAAGQDTGSRIAAHYERCVAANSTITFEETDAFHTTGVWETQITPIFADEEITRLVVISRDISDRIEYRKELERQNDRLEEFASIVSHDLRNPISVLEGSLALARETGDDEQFDRCYRAIDRMKELIEDLLTLAREGDTVSETEPLDLESTVQSCWHAVETSDASLEITAESTIYADESRLRQLLENLINNAVTHGGPAVTVEVGDIGDSGFYVADDGPGIPAEKRETVFESGYTTSDEGTGFGLAIVKEIAAAHDWSVTVTERDGGGARFEFTGIKQAF</sequence>
<dbReference type="InterPro" id="IPR036097">
    <property type="entry name" value="HisK_dim/P_sf"/>
</dbReference>
<dbReference type="PROSITE" id="PS50109">
    <property type="entry name" value="HIS_KIN"/>
    <property type="match status" value="1"/>
</dbReference>
<protein>
    <recommendedName>
        <fullName evidence="2">histidine kinase</fullName>
        <ecNumber evidence="2">2.7.13.3</ecNumber>
    </recommendedName>
</protein>
<evidence type="ECO:0000259" key="9">
    <source>
        <dbReference type="PROSITE" id="PS50112"/>
    </source>
</evidence>